<keyword evidence="1" id="KW-0547">Nucleotide-binding</keyword>
<gene>
    <name evidence="11" type="ORF">LUCI_4365</name>
</gene>
<dbReference type="Gene3D" id="1.10.10.60">
    <property type="entry name" value="Homeodomain-like"/>
    <property type="match status" value="1"/>
</dbReference>
<dbReference type="InterPro" id="IPR025943">
    <property type="entry name" value="Sigma_54_int_dom_ATP-bd_2"/>
</dbReference>
<evidence type="ECO:0000313" key="12">
    <source>
        <dbReference type="Proteomes" id="UP000277811"/>
    </source>
</evidence>
<dbReference type="EMBL" id="UPPP01000105">
    <property type="protein sequence ID" value="VBB09079.1"/>
    <property type="molecule type" value="Genomic_DNA"/>
</dbReference>
<evidence type="ECO:0000256" key="3">
    <source>
        <dbReference type="ARBA" id="ARBA00022840"/>
    </source>
</evidence>
<evidence type="ECO:0000256" key="2">
    <source>
        <dbReference type="ARBA" id="ARBA00022797"/>
    </source>
</evidence>
<dbReference type="CDD" id="cd00009">
    <property type="entry name" value="AAA"/>
    <property type="match status" value="1"/>
</dbReference>
<evidence type="ECO:0000259" key="9">
    <source>
        <dbReference type="PROSITE" id="PS50112"/>
    </source>
</evidence>
<evidence type="ECO:0000259" key="8">
    <source>
        <dbReference type="PROSITE" id="PS50045"/>
    </source>
</evidence>
<dbReference type="InterPro" id="IPR035965">
    <property type="entry name" value="PAS-like_dom_sf"/>
</dbReference>
<sequence length="537" mass="59884">MSSMQEYVIHIDFVDCPGLGYEIFRLTELNQVDKIAMEVLPNHGMVIKFRCVSEEQAQKLAGDLTLVSGVKSIVFRDQMPYEEREHELRTILDSVSEGILAVNKKGRISHINEVSCRLLQCGKGVAGLSAAELLGASSLVLDTLRTGKSYRLKEERLQQGGKAIDLFTSTTPVRNEKGQIIGSVATIKDVKQVATMLSKVDKMRRLRSFDDIVYQSPKMRQLVGYASTVAKSSSTVLLRGESGTGKELLAAAIHTEGPRYKAPFLAVNCAALPDTLLESELFGYEEGAFTGAAKGGKKGLFEQADGGTLFLDEIGEISPSVQVRLLRVLQEGTIRRVGGVNEIEVDVRIIAATHCDLEAMICRREFREDLYYRLNVIPLTIPPLRERKEDIPLLAQYLIRKICTKLEKTVVRLTRESIGLLMNQEWPGNVRQLENTLERVINMIDATEIQPGHLRAWTDLSASKRNGGNLYWDKEGLQFELSPDGRWPHLREIVAGVEKEVIQRVLKKYPSSRLAGQVLGVSNTTILNKMKAYGIEE</sequence>
<dbReference type="GO" id="GO:0003677">
    <property type="term" value="F:DNA binding"/>
    <property type="evidence" value="ECO:0007669"/>
    <property type="project" value="UniProtKB-KW"/>
</dbReference>
<dbReference type="SMART" id="SM00382">
    <property type="entry name" value="AAA"/>
    <property type="match status" value="1"/>
</dbReference>
<dbReference type="PANTHER" id="PTHR32071">
    <property type="entry name" value="TRANSCRIPTIONAL REGULATORY PROTEIN"/>
    <property type="match status" value="1"/>
</dbReference>
<dbReference type="PROSITE" id="PS00676">
    <property type="entry name" value="SIGMA54_INTERACT_2"/>
    <property type="match status" value="1"/>
</dbReference>
<evidence type="ECO:0000256" key="5">
    <source>
        <dbReference type="ARBA" id="ARBA00023125"/>
    </source>
</evidence>
<keyword evidence="3" id="KW-0067">ATP-binding</keyword>
<dbReference type="FunFam" id="3.40.50.300:FF:000006">
    <property type="entry name" value="DNA-binding transcriptional regulator NtrC"/>
    <property type="match status" value="1"/>
</dbReference>
<dbReference type="InterPro" id="IPR030828">
    <property type="entry name" value="HTH_TyrR"/>
</dbReference>
<dbReference type="PANTHER" id="PTHR32071:SF57">
    <property type="entry name" value="C4-DICARBOXYLATE TRANSPORT TRANSCRIPTIONAL REGULATORY PROTEIN DCTD"/>
    <property type="match status" value="1"/>
</dbReference>
<dbReference type="Pfam" id="PF25601">
    <property type="entry name" value="AAA_lid_14"/>
    <property type="match status" value="1"/>
</dbReference>
<dbReference type="Gene3D" id="3.30.450.20">
    <property type="entry name" value="PAS domain"/>
    <property type="match status" value="1"/>
</dbReference>
<dbReference type="AlphaFoldDB" id="A0A498RCT0"/>
<keyword evidence="6" id="KW-0804">Transcription</keyword>
<feature type="domain" description="PAS" evidence="9">
    <location>
        <begin position="84"/>
        <end position="119"/>
    </location>
</feature>
<accession>A0A498RCT0</accession>
<dbReference type="Gene3D" id="3.40.50.300">
    <property type="entry name" value="P-loop containing nucleotide triphosphate hydrolases"/>
    <property type="match status" value="1"/>
</dbReference>
<dbReference type="InterPro" id="IPR013767">
    <property type="entry name" value="PAS_fold"/>
</dbReference>
<dbReference type="InterPro" id="IPR000700">
    <property type="entry name" value="PAS-assoc_C"/>
</dbReference>
<dbReference type="PROSITE" id="PS50045">
    <property type="entry name" value="SIGMA54_INTERACT_4"/>
    <property type="match status" value="1"/>
</dbReference>
<dbReference type="Proteomes" id="UP000277811">
    <property type="component" value="Unassembled WGS sequence"/>
</dbReference>
<dbReference type="GO" id="GO:0005524">
    <property type="term" value="F:ATP binding"/>
    <property type="evidence" value="ECO:0007669"/>
    <property type="project" value="UniProtKB-KW"/>
</dbReference>
<dbReference type="InterPro" id="IPR000014">
    <property type="entry name" value="PAS"/>
</dbReference>
<evidence type="ECO:0000313" key="11">
    <source>
        <dbReference type="EMBL" id="VBB09079.1"/>
    </source>
</evidence>
<name>A0A498RCT0_9FIRM</name>
<dbReference type="InterPro" id="IPR002078">
    <property type="entry name" value="Sigma_54_int"/>
</dbReference>
<keyword evidence="5" id="KW-0238">DNA-binding</keyword>
<dbReference type="SUPFAM" id="SSF52540">
    <property type="entry name" value="P-loop containing nucleoside triphosphate hydrolases"/>
    <property type="match status" value="1"/>
</dbReference>
<dbReference type="Pfam" id="PF00158">
    <property type="entry name" value="Sigma54_activat"/>
    <property type="match status" value="1"/>
</dbReference>
<keyword evidence="4" id="KW-0805">Transcription regulation</keyword>
<protein>
    <recommendedName>
        <fullName evidence="7">HTH-type transcriptional regulatory protein TyrR</fullName>
    </recommendedName>
</protein>
<dbReference type="Gene3D" id="1.10.8.60">
    <property type="match status" value="1"/>
</dbReference>
<evidence type="ECO:0000256" key="1">
    <source>
        <dbReference type="ARBA" id="ARBA00022741"/>
    </source>
</evidence>
<feature type="domain" description="PAC" evidence="10">
    <location>
        <begin position="148"/>
        <end position="202"/>
    </location>
</feature>
<dbReference type="InterPro" id="IPR025944">
    <property type="entry name" value="Sigma_54_int_dom_CS"/>
</dbReference>
<dbReference type="SUPFAM" id="SSF55785">
    <property type="entry name" value="PYP-like sensor domain (PAS domain)"/>
    <property type="match status" value="1"/>
</dbReference>
<dbReference type="InterPro" id="IPR025662">
    <property type="entry name" value="Sigma_54_int_dom_ATP-bd_1"/>
</dbReference>
<dbReference type="CDD" id="cd00130">
    <property type="entry name" value="PAS"/>
    <property type="match status" value="1"/>
</dbReference>
<dbReference type="NCBIfam" id="TIGR04381">
    <property type="entry name" value="HTH_TypR"/>
    <property type="match status" value="1"/>
</dbReference>
<feature type="domain" description="Sigma-54 factor interaction" evidence="8">
    <location>
        <begin position="212"/>
        <end position="442"/>
    </location>
</feature>
<reference evidence="11 12" key="1">
    <citation type="submission" date="2018-06" db="EMBL/GenBank/DDBJ databases">
        <authorList>
            <person name="Strepis N."/>
        </authorList>
    </citation>
    <scope>NUCLEOTIDE SEQUENCE [LARGE SCALE GENOMIC DNA]</scope>
    <source>
        <strain evidence="11">LUCI</strain>
    </source>
</reference>
<dbReference type="InterPro" id="IPR003593">
    <property type="entry name" value="AAA+_ATPase"/>
</dbReference>
<dbReference type="GO" id="GO:0006355">
    <property type="term" value="P:regulation of DNA-templated transcription"/>
    <property type="evidence" value="ECO:0007669"/>
    <property type="project" value="InterPro"/>
</dbReference>
<dbReference type="PROSITE" id="PS50113">
    <property type="entry name" value="PAC"/>
    <property type="match status" value="1"/>
</dbReference>
<proteinExistence type="predicted"/>
<dbReference type="PROSITE" id="PS00688">
    <property type="entry name" value="SIGMA54_INTERACT_3"/>
    <property type="match status" value="1"/>
</dbReference>
<dbReference type="PROSITE" id="PS50112">
    <property type="entry name" value="PAS"/>
    <property type="match status" value="1"/>
</dbReference>
<dbReference type="InterPro" id="IPR027417">
    <property type="entry name" value="P-loop_NTPase"/>
</dbReference>
<evidence type="ECO:0000256" key="7">
    <source>
        <dbReference type="ARBA" id="ARBA00029500"/>
    </source>
</evidence>
<dbReference type="Pfam" id="PF00989">
    <property type="entry name" value="PAS"/>
    <property type="match status" value="1"/>
</dbReference>
<dbReference type="Gene3D" id="3.30.70.260">
    <property type="match status" value="1"/>
</dbReference>
<evidence type="ECO:0000256" key="4">
    <source>
        <dbReference type="ARBA" id="ARBA00023015"/>
    </source>
</evidence>
<evidence type="ECO:0000256" key="6">
    <source>
        <dbReference type="ARBA" id="ARBA00023163"/>
    </source>
</evidence>
<evidence type="ECO:0000259" key="10">
    <source>
        <dbReference type="PROSITE" id="PS50113"/>
    </source>
</evidence>
<keyword evidence="12" id="KW-1185">Reference proteome</keyword>
<dbReference type="InterPro" id="IPR009057">
    <property type="entry name" value="Homeodomain-like_sf"/>
</dbReference>
<dbReference type="NCBIfam" id="TIGR00229">
    <property type="entry name" value="sensory_box"/>
    <property type="match status" value="1"/>
</dbReference>
<dbReference type="InterPro" id="IPR058031">
    <property type="entry name" value="AAA_lid_NorR"/>
</dbReference>
<dbReference type="SUPFAM" id="SSF46689">
    <property type="entry name" value="Homeodomain-like"/>
    <property type="match status" value="1"/>
</dbReference>
<keyword evidence="2" id="KW-0058">Aromatic hydrocarbons catabolism</keyword>
<dbReference type="PROSITE" id="PS00675">
    <property type="entry name" value="SIGMA54_INTERACT_1"/>
    <property type="match status" value="1"/>
</dbReference>
<dbReference type="Pfam" id="PF18024">
    <property type="entry name" value="HTH_50"/>
    <property type="match status" value="1"/>
</dbReference>
<organism evidence="11 12">
    <name type="scientific">Lucifera butyrica</name>
    <dbReference type="NCBI Taxonomy" id="1351585"/>
    <lineage>
        <taxon>Bacteria</taxon>
        <taxon>Bacillati</taxon>
        <taxon>Bacillota</taxon>
        <taxon>Negativicutes</taxon>
        <taxon>Veillonellales</taxon>
        <taxon>Veillonellaceae</taxon>
        <taxon>Lucifera</taxon>
    </lineage>
</organism>